<evidence type="ECO:0000256" key="4">
    <source>
        <dbReference type="ARBA" id="ARBA00022691"/>
    </source>
</evidence>
<dbReference type="GO" id="GO:0005737">
    <property type="term" value="C:cytoplasm"/>
    <property type="evidence" value="ECO:0007669"/>
    <property type="project" value="TreeGrafter"/>
</dbReference>
<evidence type="ECO:0000256" key="1">
    <source>
        <dbReference type="ARBA" id="ARBA00022490"/>
    </source>
</evidence>
<evidence type="ECO:0000259" key="6">
    <source>
        <dbReference type="PROSITE" id="PS51684"/>
    </source>
</evidence>
<reference evidence="8 12" key="3">
    <citation type="submission" date="2018-10" db="EMBL/GenBank/DDBJ databases">
        <title>Cultivation of a novel Methanohalophilus strain from Kebrit Deep of the Red Sea and a genomic comparison of members of the genus Methanohalophilus.</title>
        <authorList>
            <person name="Guan Y."/>
            <person name="Ngugi D.K."/>
            <person name="Stingl U."/>
        </authorList>
    </citation>
    <scope>NUCLEOTIDE SEQUENCE [LARGE SCALE GENOMIC DNA]</scope>
    <source>
        <strain evidence="8 12">DSM 3094</strain>
    </source>
</reference>
<name>A0A1L3PZI4_9EURY</name>
<reference evidence="9 11" key="2">
    <citation type="submission" date="2016-10" db="EMBL/GenBank/DDBJ databases">
        <authorList>
            <person name="de Groot N.N."/>
        </authorList>
    </citation>
    <scope>NUCLEOTIDE SEQUENCE [LARGE SCALE GENOMIC DNA]</scope>
    <source>
        <strain evidence="9 11">Z-7982</strain>
    </source>
</reference>
<dbReference type="AlphaFoldDB" id="A0A1L3PZI4"/>
<dbReference type="PANTHER" id="PTHR23245:SF36">
    <property type="entry name" value="TRNA (GUANINE(37)-N1)-METHYLTRANSFERASE"/>
    <property type="match status" value="1"/>
</dbReference>
<dbReference type="EMBL" id="FNMU01000005">
    <property type="protein sequence ID" value="SDW85683.1"/>
    <property type="molecule type" value="Genomic_DNA"/>
</dbReference>
<dbReference type="EMBL" id="CP017921">
    <property type="protein sequence ID" value="APH38034.1"/>
    <property type="molecule type" value="Genomic_DNA"/>
</dbReference>
<dbReference type="Proteomes" id="UP000267921">
    <property type="component" value="Unassembled WGS sequence"/>
</dbReference>
<evidence type="ECO:0000313" key="8">
    <source>
        <dbReference type="EMBL" id="RNI07300.1"/>
    </source>
</evidence>
<evidence type="ECO:0000256" key="3">
    <source>
        <dbReference type="ARBA" id="ARBA00022679"/>
    </source>
</evidence>
<dbReference type="Proteomes" id="UP000198669">
    <property type="component" value="Unassembled WGS sequence"/>
</dbReference>
<dbReference type="PROSITE" id="PS51684">
    <property type="entry name" value="SAM_MT_TRM5_TYW2"/>
    <property type="match status" value="1"/>
</dbReference>
<dbReference type="KEGG" id="mhaz:BHR79_00095"/>
<dbReference type="InterPro" id="IPR056744">
    <property type="entry name" value="TRM5/TYW2-like_N"/>
</dbReference>
<dbReference type="SUPFAM" id="SSF53335">
    <property type="entry name" value="S-adenosyl-L-methionine-dependent methyltransferases"/>
    <property type="match status" value="1"/>
</dbReference>
<keyword evidence="10" id="KW-1185">Reference proteome</keyword>
<dbReference type="Pfam" id="PF18093">
    <property type="entry name" value="Trm5_N"/>
    <property type="match status" value="1"/>
</dbReference>
<dbReference type="Proteomes" id="UP000186879">
    <property type="component" value="Chromosome"/>
</dbReference>
<accession>A0A1L3PZI4</accession>
<dbReference type="RefSeq" id="WP_072560138.1">
    <property type="nucleotide sequence ID" value="NZ_CP017921.1"/>
</dbReference>
<dbReference type="Gene3D" id="3.30.70.2580">
    <property type="match status" value="1"/>
</dbReference>
<dbReference type="PANTHER" id="PTHR23245">
    <property type="entry name" value="TRNA METHYLTRANSFERASE"/>
    <property type="match status" value="1"/>
</dbReference>
<keyword evidence="1" id="KW-0963">Cytoplasm</keyword>
<dbReference type="Gene3D" id="3.40.50.150">
    <property type="entry name" value="Vaccinia Virus protein VP39"/>
    <property type="match status" value="1"/>
</dbReference>
<dbReference type="GO" id="GO:0008175">
    <property type="term" value="F:tRNA methyltransferase activity"/>
    <property type="evidence" value="ECO:0007669"/>
    <property type="project" value="TreeGrafter"/>
</dbReference>
<keyword evidence="4" id="KW-0949">S-adenosyl-L-methionine</keyword>
<dbReference type="EMBL" id="RJJG01000009">
    <property type="protein sequence ID" value="RNI07300.1"/>
    <property type="molecule type" value="Genomic_DNA"/>
</dbReference>
<sequence length="331" mass="37226">MERLCVKVKKRFGEPVRQALAEMDLLDNSYRLSADDDCLYVPVMDDCPVDVCLNLPHVAELVTHDLQPNKKQVTPESLLGFSPSFEIVGDIAIIDADEEEPEKVARALLEFRKSLRVVLQEESGITGEFRVRSFRLVAGEDRTETVHRDHGCRYLVDIAKVYFTPRLSTERQRVVLQLKPGDVVVDMFAGVGPYSIPAAKKCGYVYAIDKNPQAVGYLQKNIEINRLDNVEAFVADARGLPHRLGQVADHVIMNLPHNAFDFVNEAVALTKPRGVIHYYAMAHEDDLFGPSLCLIEEAAKKAGRSFEVLATRSVRSYAPHQYNICIDMRIN</sequence>
<dbReference type="GO" id="GO:0002939">
    <property type="term" value="P:tRNA N1-guanine methylation"/>
    <property type="evidence" value="ECO:0007669"/>
    <property type="project" value="TreeGrafter"/>
</dbReference>
<dbReference type="CDD" id="cd02440">
    <property type="entry name" value="AdoMet_MTases"/>
    <property type="match status" value="1"/>
</dbReference>
<evidence type="ECO:0000256" key="5">
    <source>
        <dbReference type="ARBA" id="ARBA00022694"/>
    </source>
</evidence>
<reference evidence="7 10" key="1">
    <citation type="submission" date="2016-10" db="EMBL/GenBank/DDBJ databases">
        <title>Methanohalophilus halophilus.</title>
        <authorList>
            <person name="L'haridon S."/>
        </authorList>
    </citation>
    <scope>NUCLEOTIDE SEQUENCE [LARGE SCALE GENOMIC DNA]</scope>
    <source>
        <strain evidence="7 10">Z-7982</strain>
    </source>
</reference>
<dbReference type="InterPro" id="IPR029063">
    <property type="entry name" value="SAM-dependent_MTases_sf"/>
</dbReference>
<gene>
    <name evidence="7" type="ORF">BHR79_00095</name>
    <name evidence="8" type="ORF">EFE40_10210</name>
    <name evidence="9" type="ORF">SAMN04515625_1762</name>
</gene>
<dbReference type="InterPro" id="IPR040601">
    <property type="entry name" value="Trm5a/b_N"/>
</dbReference>
<evidence type="ECO:0000313" key="10">
    <source>
        <dbReference type="Proteomes" id="UP000186879"/>
    </source>
</evidence>
<dbReference type="InterPro" id="IPR056743">
    <property type="entry name" value="TRM5-TYW2-like_MTfase"/>
</dbReference>
<dbReference type="Pfam" id="PF02475">
    <property type="entry name" value="TRM5-TYW2_MTfase"/>
    <property type="match status" value="1"/>
</dbReference>
<keyword evidence="3 7" id="KW-0808">Transferase</keyword>
<evidence type="ECO:0000256" key="2">
    <source>
        <dbReference type="ARBA" id="ARBA00022603"/>
    </source>
</evidence>
<dbReference type="STRING" id="2177.BHR79_00095"/>
<evidence type="ECO:0000313" key="11">
    <source>
        <dbReference type="Proteomes" id="UP000198669"/>
    </source>
</evidence>
<keyword evidence="5" id="KW-0819">tRNA processing</keyword>
<dbReference type="InterPro" id="IPR030382">
    <property type="entry name" value="MeTrfase_TRM5/TYW2"/>
</dbReference>
<evidence type="ECO:0000313" key="12">
    <source>
        <dbReference type="Proteomes" id="UP000267921"/>
    </source>
</evidence>
<dbReference type="OrthoDB" id="8079at2157"/>
<dbReference type="Pfam" id="PF25133">
    <property type="entry name" value="TYW2_N_2"/>
    <property type="match status" value="1"/>
</dbReference>
<evidence type="ECO:0000313" key="9">
    <source>
        <dbReference type="EMBL" id="SDW85683.1"/>
    </source>
</evidence>
<evidence type="ECO:0000313" key="7">
    <source>
        <dbReference type="EMBL" id="APH38034.1"/>
    </source>
</evidence>
<organism evidence="7 10">
    <name type="scientific">Methanohalophilus halophilus</name>
    <dbReference type="NCBI Taxonomy" id="2177"/>
    <lineage>
        <taxon>Archaea</taxon>
        <taxon>Methanobacteriati</taxon>
        <taxon>Methanobacteriota</taxon>
        <taxon>Stenosarchaea group</taxon>
        <taxon>Methanomicrobia</taxon>
        <taxon>Methanosarcinales</taxon>
        <taxon>Methanosarcinaceae</taxon>
        <taxon>Methanohalophilus</taxon>
    </lineage>
</organism>
<protein>
    <submittedName>
        <fullName evidence="8 9">Methyltransferase</fullName>
    </submittedName>
    <submittedName>
        <fullName evidence="7">tRNA methyltransferase</fullName>
    </submittedName>
</protein>
<keyword evidence="2 7" id="KW-0489">Methyltransferase</keyword>
<proteinExistence type="predicted"/>
<dbReference type="GeneID" id="30582104"/>
<feature type="domain" description="SAM-dependent methyltransferase TRM5/TYW2-type" evidence="6">
    <location>
        <begin position="85"/>
        <end position="331"/>
    </location>
</feature>
<dbReference type="Gene3D" id="3.30.300.110">
    <property type="entry name" value="Met-10+ protein-like domains"/>
    <property type="match status" value="1"/>
</dbReference>